<feature type="region of interest" description="Disordered" evidence="6">
    <location>
        <begin position="721"/>
        <end position="751"/>
    </location>
</feature>
<dbReference type="OrthoDB" id="10018191at2759"/>
<keyword evidence="4" id="KW-0804">Transcription</keyword>
<evidence type="ECO:0000256" key="5">
    <source>
        <dbReference type="ARBA" id="ARBA00023242"/>
    </source>
</evidence>
<keyword evidence="5" id="KW-0539">Nucleus</keyword>
<evidence type="ECO:0000313" key="7">
    <source>
        <dbReference type="EMBL" id="CZR69508.1"/>
    </source>
</evidence>
<dbReference type="EMBL" id="FJOG01000072">
    <property type="protein sequence ID" value="CZR69508.1"/>
    <property type="molecule type" value="Genomic_DNA"/>
</dbReference>
<evidence type="ECO:0008006" key="9">
    <source>
        <dbReference type="Google" id="ProtNLM"/>
    </source>
</evidence>
<keyword evidence="8" id="KW-1185">Reference proteome</keyword>
<feature type="compositionally biased region" description="Basic and acidic residues" evidence="6">
    <location>
        <begin position="737"/>
        <end position="751"/>
    </location>
</feature>
<evidence type="ECO:0000256" key="3">
    <source>
        <dbReference type="ARBA" id="ARBA00023015"/>
    </source>
</evidence>
<dbReference type="GO" id="GO:0046872">
    <property type="term" value="F:metal ion binding"/>
    <property type="evidence" value="ECO:0007669"/>
    <property type="project" value="UniProtKB-KW"/>
</dbReference>
<proteinExistence type="predicted"/>
<evidence type="ECO:0000256" key="6">
    <source>
        <dbReference type="SAM" id="MobiDB-lite"/>
    </source>
</evidence>
<keyword evidence="3" id="KW-0805">Transcription regulation</keyword>
<dbReference type="PANTHER" id="PTHR47660">
    <property type="entry name" value="TRANSCRIPTION FACTOR WITH C2H2 AND ZN(2)-CYS(6) DNA BINDING DOMAIN (EUROFUNG)-RELATED-RELATED"/>
    <property type="match status" value="1"/>
</dbReference>
<dbReference type="PANTHER" id="PTHR47660:SF2">
    <property type="entry name" value="TRANSCRIPTION FACTOR WITH C2H2 AND ZN(2)-CYS(6) DNA BINDING DOMAIN (EUROFUNG)"/>
    <property type="match status" value="1"/>
</dbReference>
<sequence length="777" mass="85763">MATAAPGPKLTEFAGSVPRVFPKQSIFFAMKEVTQKSGHFGVRDALRSTVANTSRTQTVSMHSAHVNGIEGVPPLDDQSVLQDAVPAILEQQDAMAQNWHNHFQSLQSPSQVDVAAPASRPTVASSQFSTADHSQNIGDFYSAPTTHENVGVNSYVQDPFSMSMPNNSDVSPLTNNTLEASFIYACPSWLIGYEFDLEALNTSVSTTWDTTQPLFQSHLAFQDPQPIVEDQLALIAEAQRRQRSATDQIRKGWFTQIQDKRNSNESRFGTNVGSPAPVAAGEQYEIGDSFRHRISAQLQAPISDEPLPSTRYLNLSVQIYFTKFNQIFPVIHGQTFRLKSKNSLLLLSITSIGSLLLGSKSAAAQGTRIFEKLNKAILANWEQSLHDVREAKSMIQAALIGQTFGLLSGAKKGLAKAEKMPCGAQTRESRLVRTVHGLYIHDAMLSRIFHHEPLLRHGAITVPAAADSELFHAPSASTWKQLMLKQSFPQPALHECLHFNVYSHNALHPTPEELSCRNGSHTAYIVLNGISAFISEKQQTGQLAPASVEFGRYFDALMCWFFTFADLKTPSHIHHKSSPDVSHGMIMVLWHAVLMELVTNFDILERAIGRDGPDSPTAQADLAYARQWANSVEGQRCTVHVDALLYSLGAMGLDTEPAIHIPHSLFMAGIATYSYKSFRQPQHETNEVSVLQRGNISRPKAILDFPEFTRRGVRIPEHLFESTQQSSGASNSARTEINTERGHNHADISNDRFRPNGGIGIGMMCAIIDLLGRIGHW</sequence>
<evidence type="ECO:0000256" key="1">
    <source>
        <dbReference type="ARBA" id="ARBA00022723"/>
    </source>
</evidence>
<name>A0A1L7XWX5_9HELO</name>
<evidence type="ECO:0000256" key="4">
    <source>
        <dbReference type="ARBA" id="ARBA00023163"/>
    </source>
</evidence>
<dbReference type="Proteomes" id="UP000184330">
    <property type="component" value="Unassembled WGS sequence"/>
</dbReference>
<dbReference type="AlphaFoldDB" id="A0A1L7XWX5"/>
<reference evidence="7 8" key="1">
    <citation type="submission" date="2016-03" db="EMBL/GenBank/DDBJ databases">
        <authorList>
            <person name="Ploux O."/>
        </authorList>
    </citation>
    <scope>NUCLEOTIDE SEQUENCE [LARGE SCALE GENOMIC DNA]</scope>
    <source>
        <strain evidence="7 8">UAMH 11012</strain>
    </source>
</reference>
<keyword evidence="2" id="KW-0862">Zinc</keyword>
<organism evidence="7 8">
    <name type="scientific">Phialocephala subalpina</name>
    <dbReference type="NCBI Taxonomy" id="576137"/>
    <lineage>
        <taxon>Eukaryota</taxon>
        <taxon>Fungi</taxon>
        <taxon>Dikarya</taxon>
        <taxon>Ascomycota</taxon>
        <taxon>Pezizomycotina</taxon>
        <taxon>Leotiomycetes</taxon>
        <taxon>Helotiales</taxon>
        <taxon>Mollisiaceae</taxon>
        <taxon>Phialocephala</taxon>
        <taxon>Phialocephala fortinii species complex</taxon>
    </lineage>
</organism>
<protein>
    <recommendedName>
        <fullName evidence="9">Transcription factor domain-containing protein</fullName>
    </recommendedName>
</protein>
<accession>A0A1L7XWX5</accession>
<evidence type="ECO:0000256" key="2">
    <source>
        <dbReference type="ARBA" id="ARBA00022833"/>
    </source>
</evidence>
<feature type="compositionally biased region" description="Polar residues" evidence="6">
    <location>
        <begin position="721"/>
        <end position="736"/>
    </location>
</feature>
<gene>
    <name evidence="7" type="ORF">PAC_19408</name>
</gene>
<keyword evidence="1" id="KW-0479">Metal-binding</keyword>
<evidence type="ECO:0000313" key="8">
    <source>
        <dbReference type="Proteomes" id="UP000184330"/>
    </source>
</evidence>
<dbReference type="STRING" id="576137.A0A1L7XWX5"/>